<reference evidence="14" key="1">
    <citation type="submission" date="2022-01" db="EMBL/GenBank/DDBJ databases">
        <title>Genome Sequence Resource for Two Populations of Ditylenchus destructor, the Migratory Endoparasitic Phytonematode.</title>
        <authorList>
            <person name="Zhang H."/>
            <person name="Lin R."/>
            <person name="Xie B."/>
        </authorList>
    </citation>
    <scope>NUCLEOTIDE SEQUENCE</scope>
    <source>
        <strain evidence="14">BazhouSP</strain>
    </source>
</reference>
<proteinExistence type="inferred from homology"/>
<dbReference type="PROSITE" id="PS51257">
    <property type="entry name" value="PROKAR_LIPOPROTEIN"/>
    <property type="match status" value="1"/>
</dbReference>
<dbReference type="GO" id="GO:0008270">
    <property type="term" value="F:zinc ion binding"/>
    <property type="evidence" value="ECO:0007669"/>
    <property type="project" value="InterPro"/>
</dbReference>
<dbReference type="InterPro" id="IPR001948">
    <property type="entry name" value="Peptidase_M18"/>
</dbReference>
<dbReference type="Gene3D" id="2.30.250.10">
    <property type="entry name" value="Aminopeptidase i, Domain 2"/>
    <property type="match status" value="1"/>
</dbReference>
<keyword evidence="15" id="KW-1185">Reference proteome</keyword>
<dbReference type="EMBL" id="JAKKPZ010000026">
    <property type="protein sequence ID" value="KAI1710417.1"/>
    <property type="molecule type" value="Genomic_DNA"/>
</dbReference>
<gene>
    <name evidence="14" type="ORF">DdX_10778</name>
</gene>
<keyword evidence="8 13" id="KW-0645">Protease</keyword>
<protein>
    <recommendedName>
        <fullName evidence="6">Aspartyl aminopeptidase</fullName>
        <ecNumber evidence="5">3.4.11.21</ecNumber>
    </recommendedName>
</protein>
<comment type="subunit">
    <text evidence="4">Tetrahedron-shaped homododecamer built from six homodimers.</text>
</comment>
<dbReference type="GO" id="GO:0006508">
    <property type="term" value="P:proteolysis"/>
    <property type="evidence" value="ECO:0007669"/>
    <property type="project" value="UniProtKB-KW"/>
</dbReference>
<dbReference type="FunFam" id="2.30.250.10:FF:000001">
    <property type="entry name" value="Aspartyl aminopeptidase 1"/>
    <property type="match status" value="1"/>
</dbReference>
<keyword evidence="10 13" id="KW-0378">Hydrolase</keyword>
<dbReference type="NCBIfam" id="NF002759">
    <property type="entry name" value="PRK02813.1"/>
    <property type="match status" value="1"/>
</dbReference>
<dbReference type="GO" id="GO:0004177">
    <property type="term" value="F:aminopeptidase activity"/>
    <property type="evidence" value="ECO:0007669"/>
    <property type="project" value="UniProtKB-KW"/>
</dbReference>
<dbReference type="AlphaFoldDB" id="A0AAD4QYZ0"/>
<dbReference type="SUPFAM" id="SSF101821">
    <property type="entry name" value="Aminopeptidase/glucanase lid domain"/>
    <property type="match status" value="1"/>
</dbReference>
<dbReference type="InterPro" id="IPR023358">
    <property type="entry name" value="Peptidase_M18_dom2"/>
</dbReference>
<dbReference type="Pfam" id="PF02127">
    <property type="entry name" value="Peptidase_M18"/>
    <property type="match status" value="1"/>
</dbReference>
<evidence type="ECO:0000256" key="4">
    <source>
        <dbReference type="ARBA" id="ARBA00011395"/>
    </source>
</evidence>
<dbReference type="EC" id="3.4.11.21" evidence="5"/>
<keyword evidence="11 13" id="KW-0862">Zinc</keyword>
<evidence type="ECO:0000256" key="3">
    <source>
        <dbReference type="ARBA" id="ARBA00008290"/>
    </source>
</evidence>
<evidence type="ECO:0000313" key="14">
    <source>
        <dbReference type="EMBL" id="KAI1710417.1"/>
    </source>
</evidence>
<accession>A0AAD4QYZ0</accession>
<evidence type="ECO:0000256" key="11">
    <source>
        <dbReference type="ARBA" id="ARBA00022833"/>
    </source>
</evidence>
<keyword evidence="7 13" id="KW-0031">Aminopeptidase</keyword>
<evidence type="ECO:0000256" key="13">
    <source>
        <dbReference type="RuleBase" id="RU004386"/>
    </source>
</evidence>
<dbReference type="Gene3D" id="3.40.630.10">
    <property type="entry name" value="Zn peptidases"/>
    <property type="match status" value="1"/>
</dbReference>
<dbReference type="GO" id="GO:0008237">
    <property type="term" value="F:metallopeptidase activity"/>
    <property type="evidence" value="ECO:0007669"/>
    <property type="project" value="UniProtKB-KW"/>
</dbReference>
<sequence>MQPSIKSKNVAKSFLNFLNKSVTPFHAVQSCVEILQEAGFKEVREKENFKVKPGDKLFIKKNHSTIFAFAVGGQYKPGAANSNHGFSIVVAHTDSPCLRMKPVSKKSAEKFLQVGVSPYGGGLWRTWFDRDLSLAGQVVFKRKDSDAILHKLVNVRRPILNIPNLAIHLTPDPTKPFEFNKETHLTPILATMDESAAGSKCPEGENREQGGKLNCSIVEDHHEQLLNVIAEEAGCGVEELVDLDMYLYDVQEATLTGLREEFISGARLDNLLGTYTAITGLVNSLQDPKSFETDPNVRLVACYDHEEVGSSSAQGAASSFTQWLMRRLSVPNNGEGGKSAEDPQTCFERAIGNSYMISADQAHACHPNYAQSHEDKHKPAFHKGVVVKINVNQSYATSVMTHAVLKVIADKAQVPLQKFVIRNDSRCGSTVGPILATRLGLQTVDVGCPQMAMHSIRELADVTSVEQAVQLYSKFFETLPSVLASIQPSPEGSTDSQ</sequence>
<dbReference type="SUPFAM" id="SSF53187">
    <property type="entry name" value="Zn-dependent exopeptidases"/>
    <property type="match status" value="1"/>
</dbReference>
<evidence type="ECO:0000313" key="15">
    <source>
        <dbReference type="Proteomes" id="UP001201812"/>
    </source>
</evidence>
<keyword evidence="12 13" id="KW-0482">Metalloprotease</keyword>
<evidence type="ECO:0000256" key="6">
    <source>
        <dbReference type="ARBA" id="ARBA00015118"/>
    </source>
</evidence>
<evidence type="ECO:0000256" key="5">
    <source>
        <dbReference type="ARBA" id="ARBA00011965"/>
    </source>
</evidence>
<comment type="caution">
    <text evidence="14">The sequence shown here is derived from an EMBL/GenBank/DDBJ whole genome shotgun (WGS) entry which is preliminary data.</text>
</comment>
<organism evidence="14 15">
    <name type="scientific">Ditylenchus destructor</name>
    <dbReference type="NCBI Taxonomy" id="166010"/>
    <lineage>
        <taxon>Eukaryota</taxon>
        <taxon>Metazoa</taxon>
        <taxon>Ecdysozoa</taxon>
        <taxon>Nematoda</taxon>
        <taxon>Chromadorea</taxon>
        <taxon>Rhabditida</taxon>
        <taxon>Tylenchina</taxon>
        <taxon>Tylenchomorpha</taxon>
        <taxon>Sphaerularioidea</taxon>
        <taxon>Anguinidae</taxon>
        <taxon>Anguininae</taxon>
        <taxon>Ditylenchus</taxon>
    </lineage>
</organism>
<comment type="cofactor">
    <cofactor evidence="2">
        <name>Zn(2+)</name>
        <dbReference type="ChEBI" id="CHEBI:29105"/>
    </cofactor>
</comment>
<evidence type="ECO:0000256" key="2">
    <source>
        <dbReference type="ARBA" id="ARBA00001947"/>
    </source>
</evidence>
<evidence type="ECO:0000256" key="9">
    <source>
        <dbReference type="ARBA" id="ARBA00022723"/>
    </source>
</evidence>
<dbReference type="PRINTS" id="PR00932">
    <property type="entry name" value="AMINO1PTASE"/>
</dbReference>
<dbReference type="PANTHER" id="PTHR28570:SF3">
    <property type="entry name" value="ASPARTYL AMINOPEPTIDASE"/>
    <property type="match status" value="1"/>
</dbReference>
<evidence type="ECO:0000256" key="8">
    <source>
        <dbReference type="ARBA" id="ARBA00022670"/>
    </source>
</evidence>
<comment type="similarity">
    <text evidence="3 13">Belongs to the peptidase M18 family.</text>
</comment>
<evidence type="ECO:0000256" key="7">
    <source>
        <dbReference type="ARBA" id="ARBA00022438"/>
    </source>
</evidence>
<comment type="catalytic activity">
    <reaction evidence="1">
        <text>Release of an N-terminal aspartate or glutamate from a peptide, with a preference for aspartate.</text>
        <dbReference type="EC" id="3.4.11.21"/>
    </reaction>
</comment>
<evidence type="ECO:0000256" key="1">
    <source>
        <dbReference type="ARBA" id="ARBA00001335"/>
    </source>
</evidence>
<name>A0AAD4QYZ0_9BILA</name>
<evidence type="ECO:0000256" key="10">
    <source>
        <dbReference type="ARBA" id="ARBA00022801"/>
    </source>
</evidence>
<keyword evidence="9 13" id="KW-0479">Metal-binding</keyword>
<dbReference type="GO" id="GO:0005737">
    <property type="term" value="C:cytoplasm"/>
    <property type="evidence" value="ECO:0007669"/>
    <property type="project" value="UniProtKB-ARBA"/>
</dbReference>
<dbReference type="PANTHER" id="PTHR28570">
    <property type="entry name" value="ASPARTYL AMINOPEPTIDASE"/>
    <property type="match status" value="1"/>
</dbReference>
<evidence type="ECO:0000256" key="12">
    <source>
        <dbReference type="ARBA" id="ARBA00023049"/>
    </source>
</evidence>
<dbReference type="Proteomes" id="UP001201812">
    <property type="component" value="Unassembled WGS sequence"/>
</dbReference>
<dbReference type="CDD" id="cd05658">
    <property type="entry name" value="M18_DAP"/>
    <property type="match status" value="1"/>
</dbReference>